<dbReference type="Gene3D" id="1.20.1440.20">
    <property type="entry name" value="LemA-like domain"/>
    <property type="match status" value="1"/>
</dbReference>
<evidence type="ECO:0000313" key="6">
    <source>
        <dbReference type="EMBL" id="HBU97087.1"/>
    </source>
</evidence>
<name>A0A358HPH5_9PROT</name>
<evidence type="ECO:0008006" key="10">
    <source>
        <dbReference type="Google" id="ProtNLM"/>
    </source>
</evidence>
<dbReference type="Proteomes" id="UP000264179">
    <property type="component" value="Unassembled WGS sequence"/>
</dbReference>
<comment type="subcellular location">
    <subcellularLocation>
        <location evidence="1">Membrane</location>
        <topology evidence="1">Single-pass membrane protein</topology>
    </subcellularLocation>
</comment>
<protein>
    <recommendedName>
        <fullName evidence="10">LemA family protein</fullName>
    </recommendedName>
</protein>
<comment type="caution">
    <text evidence="6">The sequence shown here is derived from an EMBL/GenBank/DDBJ whole genome shotgun (WGS) entry which is preliminary data.</text>
</comment>
<keyword evidence="3" id="KW-0812">Transmembrane</keyword>
<dbReference type="SUPFAM" id="SSF140478">
    <property type="entry name" value="LemA-like"/>
    <property type="match status" value="1"/>
</dbReference>
<comment type="similarity">
    <text evidence="2">Belongs to the LemA family.</text>
</comment>
<dbReference type="AlphaFoldDB" id="A0A358HPH5"/>
<evidence type="ECO:0000313" key="9">
    <source>
        <dbReference type="Proteomes" id="UP000264753"/>
    </source>
</evidence>
<evidence type="ECO:0000256" key="2">
    <source>
        <dbReference type="ARBA" id="ARBA00008854"/>
    </source>
</evidence>
<evidence type="ECO:0000256" key="3">
    <source>
        <dbReference type="ARBA" id="ARBA00022692"/>
    </source>
</evidence>
<dbReference type="GO" id="GO:0016020">
    <property type="term" value="C:membrane"/>
    <property type="evidence" value="ECO:0007669"/>
    <property type="project" value="UniProtKB-SubCell"/>
</dbReference>
<reference evidence="8 9" key="1">
    <citation type="journal article" date="2018" name="Nat. Biotechnol.">
        <title>A standardized bacterial taxonomy based on genome phylogeny substantially revises the tree of life.</title>
        <authorList>
            <person name="Parks D.H."/>
            <person name="Chuvochina M."/>
            <person name="Waite D.W."/>
            <person name="Rinke C."/>
            <person name="Skarshewski A."/>
            <person name="Chaumeil P.A."/>
            <person name="Hugenholtz P."/>
        </authorList>
    </citation>
    <scope>NUCLEOTIDE SEQUENCE [LARGE SCALE GENOMIC DNA]</scope>
    <source>
        <strain evidence="6">UBA8707</strain>
        <strain evidence="7">UBA9881</strain>
    </source>
</reference>
<evidence type="ECO:0000313" key="8">
    <source>
        <dbReference type="Proteomes" id="UP000264179"/>
    </source>
</evidence>
<keyword evidence="5" id="KW-0472">Membrane</keyword>
<dbReference type="PANTHER" id="PTHR34478:SF2">
    <property type="entry name" value="MEMBRANE PROTEIN"/>
    <property type="match status" value="1"/>
</dbReference>
<proteinExistence type="inferred from homology"/>
<evidence type="ECO:0000313" key="7">
    <source>
        <dbReference type="EMBL" id="HCW66422.1"/>
    </source>
</evidence>
<dbReference type="Proteomes" id="UP000264753">
    <property type="component" value="Unassembled WGS sequence"/>
</dbReference>
<dbReference type="InterPro" id="IPR007156">
    <property type="entry name" value="MamQ_LemA"/>
</dbReference>
<dbReference type="InterPro" id="IPR023353">
    <property type="entry name" value="LemA-like_dom_sf"/>
</dbReference>
<evidence type="ECO:0000256" key="5">
    <source>
        <dbReference type="ARBA" id="ARBA00023136"/>
    </source>
</evidence>
<dbReference type="EMBL" id="DOOG01000037">
    <property type="protein sequence ID" value="HBU97087.1"/>
    <property type="molecule type" value="Genomic_DNA"/>
</dbReference>
<evidence type="ECO:0000256" key="1">
    <source>
        <dbReference type="ARBA" id="ARBA00004167"/>
    </source>
</evidence>
<evidence type="ECO:0000256" key="4">
    <source>
        <dbReference type="ARBA" id="ARBA00022989"/>
    </source>
</evidence>
<sequence length="197" mass="22165">MSEFFLSGWFLLALVGGVLVWGVVTFNRLVALRQRADEGWSGIDVQLKRRSNIIPNLIETVRGYMDHEKGILEKVTQMRARCVAAQGEAPAERVAAEREMSSALMQFFATAENYPDLKASSNFINLQDELSELENHIQMARRYYNGTVRDLNTSVQSFPGNLVATKFGFTTRQYYEIDDPASRDLPDVNFSGSGQAK</sequence>
<dbReference type="EMBL" id="DPOP01000038">
    <property type="protein sequence ID" value="HCW66422.1"/>
    <property type="molecule type" value="Genomic_DNA"/>
</dbReference>
<dbReference type="RefSeq" id="WP_276651602.1">
    <property type="nucleotide sequence ID" value="NZ_DOOG01000037.1"/>
</dbReference>
<organism evidence="6 9">
    <name type="scientific">Thalassospira lucentensis</name>
    <dbReference type="NCBI Taxonomy" id="168935"/>
    <lineage>
        <taxon>Bacteria</taxon>
        <taxon>Pseudomonadati</taxon>
        <taxon>Pseudomonadota</taxon>
        <taxon>Alphaproteobacteria</taxon>
        <taxon>Rhodospirillales</taxon>
        <taxon>Thalassospiraceae</taxon>
        <taxon>Thalassospira</taxon>
    </lineage>
</organism>
<keyword evidence="4" id="KW-1133">Transmembrane helix</keyword>
<dbReference type="Pfam" id="PF04011">
    <property type="entry name" value="LemA"/>
    <property type="match status" value="1"/>
</dbReference>
<gene>
    <name evidence="6" type="ORF">DEF21_04160</name>
    <name evidence="7" type="ORF">DHR80_04260</name>
</gene>
<dbReference type="PANTHER" id="PTHR34478">
    <property type="entry name" value="PROTEIN LEMA"/>
    <property type="match status" value="1"/>
</dbReference>
<accession>A0A358HPH5</accession>